<name>A0A0R0AR42_9GAMM</name>
<dbReference type="InterPro" id="IPR029058">
    <property type="entry name" value="AB_hydrolase_fold"/>
</dbReference>
<dbReference type="PANTHER" id="PTHR12277">
    <property type="entry name" value="ALPHA/BETA HYDROLASE DOMAIN-CONTAINING PROTEIN"/>
    <property type="match status" value="1"/>
</dbReference>
<evidence type="ECO:0000313" key="1">
    <source>
        <dbReference type="EMBL" id="KRG44158.1"/>
    </source>
</evidence>
<evidence type="ECO:0000313" key="2">
    <source>
        <dbReference type="Proteomes" id="UP000050836"/>
    </source>
</evidence>
<sequence length="259" mass="27760">MNTGTKVVASASAVVAGVYLLACGFLAVNARALLYHPAPRDPATPHWTLQRDDARILISSNQRQSPHLVLYFGGNAEDVAQTLPLLERAFPDAGIHAMHYRGYGGSSGMPSESALIADAFSLYDTLAADAGRITVIGRSLGSGVAVQLAAARTADRLVLVTPYGSIAGLAARMFSLFPVRWLLRDHYESWRFAGHIRAPSTLIIAGRDTVIPNDSSLQLARHFRPGLAEVITFADADHSDITRHPQFVAALRHGTAPVS</sequence>
<protein>
    <recommendedName>
        <fullName evidence="3">Serine aminopeptidase S33 domain-containing protein</fullName>
    </recommendedName>
</protein>
<proteinExistence type="predicted"/>
<dbReference type="Gene3D" id="3.40.50.1820">
    <property type="entry name" value="alpha/beta hydrolase"/>
    <property type="match status" value="1"/>
</dbReference>
<accession>A0A0R0AR42</accession>
<dbReference type="RefSeq" id="WP_054658623.1">
    <property type="nucleotide sequence ID" value="NZ_BAZI01000091.1"/>
</dbReference>
<dbReference type="AlphaFoldDB" id="A0A0R0AR42"/>
<dbReference type="EMBL" id="LLXS01000009">
    <property type="protein sequence ID" value="KRG44158.1"/>
    <property type="molecule type" value="Genomic_DNA"/>
</dbReference>
<evidence type="ECO:0008006" key="3">
    <source>
        <dbReference type="Google" id="ProtNLM"/>
    </source>
</evidence>
<gene>
    <name evidence="1" type="ORF">ARC78_06280</name>
</gene>
<dbReference type="OrthoDB" id="9798884at2"/>
<dbReference type="SUPFAM" id="SSF53474">
    <property type="entry name" value="alpha/beta-Hydrolases"/>
    <property type="match status" value="1"/>
</dbReference>
<dbReference type="Proteomes" id="UP000050836">
    <property type="component" value="Unassembled WGS sequence"/>
</dbReference>
<organism evidence="1 2">
    <name type="scientific">Stenotrophomonas pictorum JCM 9942</name>
    <dbReference type="NCBI Taxonomy" id="1236960"/>
    <lineage>
        <taxon>Bacteria</taxon>
        <taxon>Pseudomonadati</taxon>
        <taxon>Pseudomonadota</taxon>
        <taxon>Gammaproteobacteria</taxon>
        <taxon>Lysobacterales</taxon>
        <taxon>Lysobacteraceae</taxon>
        <taxon>Stenotrophomonas</taxon>
    </lineage>
</organism>
<keyword evidence="2" id="KW-1185">Reference proteome</keyword>
<comment type="caution">
    <text evidence="1">The sequence shown here is derived from an EMBL/GenBank/DDBJ whole genome shotgun (WGS) entry which is preliminary data.</text>
</comment>
<reference evidence="1 2" key="1">
    <citation type="submission" date="2015-10" db="EMBL/GenBank/DDBJ databases">
        <title>Genome sequencing and analysis of members of genus Stenotrophomonas.</title>
        <authorList>
            <person name="Patil P.P."/>
            <person name="Midha S."/>
            <person name="Patil P.B."/>
        </authorList>
    </citation>
    <scope>NUCLEOTIDE SEQUENCE [LARGE SCALE GENOMIC DNA]</scope>
    <source>
        <strain evidence="1 2">JCM 9942</strain>
    </source>
</reference>
<dbReference type="PANTHER" id="PTHR12277:SF81">
    <property type="entry name" value="PROTEIN ABHD13"/>
    <property type="match status" value="1"/>
</dbReference>